<evidence type="ECO:0000313" key="2">
    <source>
        <dbReference type="EMBL" id="MBN3284281.1"/>
    </source>
</evidence>
<gene>
    <name evidence="2" type="primary">Pcare_1</name>
    <name evidence="2" type="ORF">GTO93_0020493</name>
</gene>
<comment type="caution">
    <text evidence="2">The sequence shown here is derived from an EMBL/GenBank/DDBJ whole genome shotgun (WGS) entry which is preliminary data.</text>
</comment>
<evidence type="ECO:0000313" key="3">
    <source>
        <dbReference type="Proteomes" id="UP001166093"/>
    </source>
</evidence>
<feature type="region of interest" description="Disordered" evidence="1">
    <location>
        <begin position="1"/>
        <end position="25"/>
    </location>
</feature>
<feature type="compositionally biased region" description="Polar residues" evidence="1">
    <location>
        <begin position="687"/>
        <end position="713"/>
    </location>
</feature>
<feature type="compositionally biased region" description="Basic and acidic residues" evidence="1">
    <location>
        <begin position="571"/>
        <end position="581"/>
    </location>
</feature>
<dbReference type="PANTHER" id="PTHR22017">
    <property type="entry name" value="PHOTORECEPTOR CILIUM ACTIN REGULATOR"/>
    <property type="match status" value="1"/>
</dbReference>
<reference evidence="2" key="1">
    <citation type="journal article" date="2021" name="Cell">
        <title>Tracing the genetic footprints of vertebrate landing in non-teleost ray-finned fishes.</title>
        <authorList>
            <person name="Bi X."/>
            <person name="Wang K."/>
            <person name="Yang L."/>
            <person name="Pan H."/>
            <person name="Jiang H."/>
            <person name="Wei Q."/>
            <person name="Fang M."/>
            <person name="Yu H."/>
            <person name="Zhu C."/>
            <person name="Cai Y."/>
            <person name="He Y."/>
            <person name="Gan X."/>
            <person name="Zeng H."/>
            <person name="Yu D."/>
            <person name="Zhu Y."/>
            <person name="Jiang H."/>
            <person name="Qiu Q."/>
            <person name="Yang H."/>
            <person name="Zhang Y.E."/>
            <person name="Wang W."/>
            <person name="Zhu M."/>
            <person name="He S."/>
            <person name="Zhang G."/>
        </authorList>
    </citation>
    <scope>NUCLEOTIDE SEQUENCE</scope>
    <source>
        <strain evidence="2">Pddl_001</strain>
    </source>
</reference>
<feature type="region of interest" description="Disordered" evidence="1">
    <location>
        <begin position="433"/>
        <end position="598"/>
    </location>
</feature>
<feature type="region of interest" description="Disordered" evidence="1">
    <location>
        <begin position="735"/>
        <end position="770"/>
    </location>
</feature>
<dbReference type="PANTHER" id="PTHR22017:SF0">
    <property type="entry name" value="PHOTORECEPTOR CILIUM ACTIN REGULATOR"/>
    <property type="match status" value="1"/>
</dbReference>
<feature type="compositionally biased region" description="Polar residues" evidence="1">
    <location>
        <begin position="865"/>
        <end position="885"/>
    </location>
</feature>
<feature type="non-terminal residue" evidence="2">
    <location>
        <position position="1"/>
    </location>
</feature>
<dbReference type="Proteomes" id="UP001166093">
    <property type="component" value="Unassembled WGS sequence"/>
</dbReference>
<accession>A0ABS2YC33</accession>
<feature type="region of interest" description="Disordered" evidence="1">
    <location>
        <begin position="857"/>
        <end position="937"/>
    </location>
</feature>
<feature type="compositionally biased region" description="Basic and acidic residues" evidence="1">
    <location>
        <begin position="119"/>
        <end position="133"/>
    </location>
</feature>
<feature type="compositionally biased region" description="Low complexity" evidence="1">
    <location>
        <begin position="924"/>
        <end position="937"/>
    </location>
</feature>
<name>A0ABS2YC33_POLSP</name>
<organism evidence="2 3">
    <name type="scientific">Polyodon spathula</name>
    <name type="common">North American paddlefish</name>
    <name type="synonym">Squalus spathula</name>
    <dbReference type="NCBI Taxonomy" id="7913"/>
    <lineage>
        <taxon>Eukaryota</taxon>
        <taxon>Metazoa</taxon>
        <taxon>Chordata</taxon>
        <taxon>Craniata</taxon>
        <taxon>Vertebrata</taxon>
        <taxon>Euteleostomi</taxon>
        <taxon>Actinopterygii</taxon>
        <taxon>Chondrostei</taxon>
        <taxon>Acipenseriformes</taxon>
        <taxon>Polyodontidae</taxon>
        <taxon>Polyodon</taxon>
    </lineage>
</organism>
<evidence type="ECO:0000256" key="1">
    <source>
        <dbReference type="SAM" id="MobiDB-lite"/>
    </source>
</evidence>
<dbReference type="EMBL" id="JAAWVQ010135005">
    <property type="protein sequence ID" value="MBN3284281.1"/>
    <property type="molecule type" value="Genomic_DNA"/>
</dbReference>
<feature type="non-terminal residue" evidence="2">
    <location>
        <position position="992"/>
    </location>
</feature>
<feature type="compositionally biased region" description="Polar residues" evidence="1">
    <location>
        <begin position="533"/>
        <end position="553"/>
    </location>
</feature>
<feature type="region of interest" description="Disordered" evidence="1">
    <location>
        <begin position="119"/>
        <end position="159"/>
    </location>
</feature>
<dbReference type="Pfam" id="PF15449">
    <property type="entry name" value="Retinal"/>
    <property type="match status" value="3"/>
</dbReference>
<feature type="compositionally biased region" description="Basic residues" evidence="1">
    <location>
        <begin position="134"/>
        <end position="157"/>
    </location>
</feature>
<feature type="compositionally biased region" description="Polar residues" evidence="1">
    <location>
        <begin position="1"/>
        <end position="18"/>
    </location>
</feature>
<proteinExistence type="predicted"/>
<feature type="compositionally biased region" description="Basic and acidic residues" evidence="1">
    <location>
        <begin position="759"/>
        <end position="770"/>
    </location>
</feature>
<sequence length="992" mass="107978">MGCAPSQSSLIQNFSKNGPGSFRKGRMLRAQLERIESLTETQSKDGGGITNPCEMDTVALDRGGGIPHPPRQCQPILPEIATLKPGRKSSLPEEANSLSICPEKIGMQEIRVDIAQAGGEKKEGMEQQEEKVTKNKGQRKQQKGKAGKQGKWIKGRRASQEQKVDYPELLIKAHQSAYAYLNPSISRYKALMGLFDQAVQIQIQLQQMVRFLALRYEEVNQALEGIASDGEKLMKESGEHLAWPLGKGVALRTEPPPDLLQQLLQYSIQKMQLMGGAVGGVTDSALKEAVDYFGAASDLMAKKLKVKRGLDGRLARVLGRIEEAAVRKPGPVDMTLHSEDSGIGGESESMASSERHQQCRKSCGSASVGVTKPYNCLPEKNKASASPPPPAMSDSCTFIRQVPKWSENPENEEMSLKMKDAISGRIRFVPGKYNGNCSNGSVGSSTTQWPEEEEHKGKRPQTAAAITRGSKKGAAAKQRRSRSAESLRSQGEDPTLLELHRTQKDLSRRLEKMSEGKTADGRSANPKLGGNQPLANASSNNRLHSSLDSSILPSQDRPVLWKSGSGEQGMEEEKKKKEKSGGRATPPSTPPPKNERKSVKRLIDTFSQIKENVNNTSLLMPLAPPRGVWKCGVPILPSMGYWGLASINSKGDVWDLGDIDLDNLPPPPPEVLMDDSFQITDRPLAPNDTSIPSTDSNGTRGRSPYPQRTSVSQRLKASLNSIHVLPSKGSFQRALVSVSPQRSGRQDAGSRNSSVESQPEIRPDPEKEEAASLYRQARKIIHLRHSTESLSGSSIEKVQTRMDFNISTRKACLIHGATEAFPSPPSLPQIPPPALQLLQEQPHQLAHPFMALASCPQPTQHRRQPSLTSASPPTTQKQPNLSKQGSFPAPLPFRGDLIQPARAAPRGKSPAHLHSAKQHPVPFPLELPTTATPTPGTARIQEMSSLPLLITLVMSNPSSVLALAPSLRPPPHPAEVFCPIPEESRLQATGPR</sequence>
<dbReference type="InterPro" id="IPR029352">
    <property type="entry name" value="PCARE"/>
</dbReference>
<feature type="compositionally biased region" description="Basic and acidic residues" evidence="1">
    <location>
        <begin position="498"/>
        <end position="520"/>
    </location>
</feature>
<feature type="region of interest" description="Disordered" evidence="1">
    <location>
        <begin position="680"/>
        <end position="713"/>
    </location>
</feature>
<feature type="compositionally biased region" description="Polar residues" evidence="1">
    <location>
        <begin position="738"/>
        <end position="757"/>
    </location>
</feature>
<protein>
    <submittedName>
        <fullName evidence="2">PCARE regulator</fullName>
    </submittedName>
</protein>
<keyword evidence="3" id="KW-1185">Reference proteome</keyword>
<feature type="compositionally biased region" description="Low complexity" evidence="1">
    <location>
        <begin position="434"/>
        <end position="445"/>
    </location>
</feature>
<feature type="region of interest" description="Disordered" evidence="1">
    <location>
        <begin position="331"/>
        <end position="356"/>
    </location>
</feature>